<organism evidence="3 4">
    <name type="scientific">Streptomyces virginiae</name>
    <name type="common">Streptomyces cinnamonensis</name>
    <dbReference type="NCBI Taxonomy" id="1961"/>
    <lineage>
        <taxon>Bacteria</taxon>
        <taxon>Bacillati</taxon>
        <taxon>Actinomycetota</taxon>
        <taxon>Actinomycetes</taxon>
        <taxon>Kitasatosporales</taxon>
        <taxon>Streptomycetaceae</taxon>
        <taxon>Streptomyces</taxon>
    </lineage>
</organism>
<evidence type="ECO:0000313" key="4">
    <source>
        <dbReference type="Proteomes" id="UP000660554"/>
    </source>
</evidence>
<evidence type="ECO:0000259" key="2">
    <source>
        <dbReference type="Pfam" id="PF00561"/>
    </source>
</evidence>
<dbReference type="Pfam" id="PF00561">
    <property type="entry name" value="Abhydrolase_1"/>
    <property type="match status" value="1"/>
</dbReference>
<keyword evidence="4" id="KW-1185">Reference proteome</keyword>
<dbReference type="Proteomes" id="UP000660554">
    <property type="component" value="Unassembled WGS sequence"/>
</dbReference>
<feature type="domain" description="AB hydrolase-1" evidence="2">
    <location>
        <begin position="72"/>
        <end position="182"/>
    </location>
</feature>
<proteinExistence type="predicted"/>
<feature type="compositionally biased region" description="Basic and acidic residues" evidence="1">
    <location>
        <begin position="39"/>
        <end position="52"/>
    </location>
</feature>
<evidence type="ECO:0000313" key="3">
    <source>
        <dbReference type="EMBL" id="GHI16981.1"/>
    </source>
</evidence>
<evidence type="ECO:0000256" key="1">
    <source>
        <dbReference type="SAM" id="MobiDB-lite"/>
    </source>
</evidence>
<dbReference type="InterPro" id="IPR000073">
    <property type="entry name" value="AB_hydrolase_1"/>
</dbReference>
<gene>
    <name evidence="3" type="ORF">Scinn_64440</name>
</gene>
<dbReference type="RefSeq" id="WP_030649129.1">
    <property type="nucleotide sequence ID" value="NZ_BMRU01000027.1"/>
</dbReference>
<dbReference type="Gene3D" id="3.40.50.1820">
    <property type="entry name" value="alpha/beta hydrolase"/>
    <property type="match status" value="1"/>
</dbReference>
<dbReference type="InterPro" id="IPR029058">
    <property type="entry name" value="AB_hydrolase_fold"/>
</dbReference>
<dbReference type="GO" id="GO:0016787">
    <property type="term" value="F:hydrolase activity"/>
    <property type="evidence" value="ECO:0007669"/>
    <property type="project" value="UniProtKB-KW"/>
</dbReference>
<feature type="region of interest" description="Disordered" evidence="1">
    <location>
        <begin position="32"/>
        <end position="52"/>
    </location>
</feature>
<dbReference type="SUPFAM" id="SSF53474">
    <property type="entry name" value="alpha/beta-Hydrolases"/>
    <property type="match status" value="1"/>
</dbReference>
<keyword evidence="3" id="KW-0378">Hydrolase</keyword>
<name>A0ABQ3NW22_STRVG</name>
<dbReference type="GeneID" id="86955074"/>
<protein>
    <submittedName>
        <fullName evidence="3">Alpha/beta hydrolase</fullName>
    </submittedName>
</protein>
<sequence length="279" mass="30221">MASLSTIRNVINAVSYVSVKAAGGPAWKLFHGAPPRTPVRPEQREVHDRAEQETLTVAGREIRTYRWGSGEKPVLLVHGVSGRAANFAGFVAGIEALGLTAVAYDAPGHGSSGGSTCTILEHGAVMTAVQERYGDFHAVVGHSFGGTSAYLAARRGLVTERLVSISSVADFGSLPDTFCGQLGLRPALATELRRRTELFFAPERDVWNRFSADHRPEEITARILVVHDENDREVGVDQGRRLAASYGDRAELLITSKLGHRRILGDPEVIGRVLDFLKD</sequence>
<comment type="caution">
    <text evidence="3">The sequence shown here is derived from an EMBL/GenBank/DDBJ whole genome shotgun (WGS) entry which is preliminary data.</text>
</comment>
<accession>A0ABQ3NW22</accession>
<dbReference type="EMBL" id="BNDV01000016">
    <property type="protein sequence ID" value="GHI16981.1"/>
    <property type="molecule type" value="Genomic_DNA"/>
</dbReference>
<reference evidence="4" key="1">
    <citation type="submission" date="2020-09" db="EMBL/GenBank/DDBJ databases">
        <title>Whole genome shotgun sequence of Streptomyces cinnamonensis NBRC 15873.</title>
        <authorList>
            <person name="Komaki H."/>
            <person name="Tamura T."/>
        </authorList>
    </citation>
    <scope>NUCLEOTIDE SEQUENCE [LARGE SCALE GENOMIC DNA]</scope>
    <source>
        <strain evidence="4">NBRC 15873</strain>
    </source>
</reference>